<dbReference type="EMBL" id="JAFJYH010000459">
    <property type="protein sequence ID" value="KAG4411583.1"/>
    <property type="molecule type" value="Genomic_DNA"/>
</dbReference>
<evidence type="ECO:0000313" key="2">
    <source>
        <dbReference type="EMBL" id="KAG4411583.1"/>
    </source>
</evidence>
<dbReference type="AlphaFoldDB" id="A0A8H7W440"/>
<organism evidence="2 3">
    <name type="scientific">Cadophora malorum</name>
    <dbReference type="NCBI Taxonomy" id="108018"/>
    <lineage>
        <taxon>Eukaryota</taxon>
        <taxon>Fungi</taxon>
        <taxon>Dikarya</taxon>
        <taxon>Ascomycota</taxon>
        <taxon>Pezizomycotina</taxon>
        <taxon>Leotiomycetes</taxon>
        <taxon>Helotiales</taxon>
        <taxon>Ploettnerulaceae</taxon>
        <taxon>Cadophora</taxon>
    </lineage>
</organism>
<dbReference type="Proteomes" id="UP000664132">
    <property type="component" value="Unassembled WGS sequence"/>
</dbReference>
<comment type="caution">
    <text evidence="2">The sequence shown here is derived from an EMBL/GenBank/DDBJ whole genome shotgun (WGS) entry which is preliminary data.</text>
</comment>
<keyword evidence="3" id="KW-1185">Reference proteome</keyword>
<protein>
    <submittedName>
        <fullName evidence="2">Uncharacterized protein</fullName>
    </submittedName>
</protein>
<feature type="region of interest" description="Disordered" evidence="1">
    <location>
        <begin position="135"/>
        <end position="179"/>
    </location>
</feature>
<evidence type="ECO:0000313" key="3">
    <source>
        <dbReference type="Proteomes" id="UP000664132"/>
    </source>
</evidence>
<accession>A0A8H7W440</accession>
<reference evidence="2" key="1">
    <citation type="submission" date="2021-02" db="EMBL/GenBank/DDBJ databases">
        <title>Genome sequence Cadophora malorum strain M34.</title>
        <authorList>
            <person name="Stefanovic E."/>
            <person name="Vu D."/>
            <person name="Scully C."/>
            <person name="Dijksterhuis J."/>
            <person name="Roader J."/>
            <person name="Houbraken J."/>
        </authorList>
    </citation>
    <scope>NUCLEOTIDE SEQUENCE</scope>
    <source>
        <strain evidence="2">M34</strain>
    </source>
</reference>
<dbReference type="OrthoDB" id="3597870at2759"/>
<sequence>MVQRELGVIDFMDVNPSWEDFAPWVAALNEIEFCMLKWYLRNPFDPFNSSKPKNLHEHENPLARRLADVEFGDLDEEYGHLIDKYSCGDTAEWERRVKAREGKAMREEERRAEKMGMEKRNLAEKVIYQQVEDGQDMDEQEDDTLSQPNTPTPGHKATSRTKITSKSAARQSRSDWGQERTMMTEDEIRIVQPDYDTIGRPSHGRMGRHRAFLPGGEGDRKGVGMVELTDVEFRNLVRHRIANKIHIPRLRPRDDPNEQASWDVAARKRNEKLEVALDAARKKLGVSKEEREALLADWEGEIDFPEREEERFKSITALGHEALASHRQKL</sequence>
<proteinExistence type="predicted"/>
<feature type="compositionally biased region" description="Acidic residues" evidence="1">
    <location>
        <begin position="135"/>
        <end position="144"/>
    </location>
</feature>
<gene>
    <name evidence="2" type="ORF">IFR04_015280</name>
</gene>
<evidence type="ECO:0000256" key="1">
    <source>
        <dbReference type="SAM" id="MobiDB-lite"/>
    </source>
</evidence>
<feature type="compositionally biased region" description="Polar residues" evidence="1">
    <location>
        <begin position="160"/>
        <end position="171"/>
    </location>
</feature>
<name>A0A8H7W440_9HELO</name>